<keyword evidence="2" id="KW-0999">Mitochondrion inner membrane</keyword>
<dbReference type="Pfam" id="PF01145">
    <property type="entry name" value="Band_7"/>
    <property type="match status" value="1"/>
</dbReference>
<dbReference type="InterPro" id="IPR001107">
    <property type="entry name" value="Band_7"/>
</dbReference>
<dbReference type="SMART" id="SM00244">
    <property type="entry name" value="PHB"/>
    <property type="match status" value="1"/>
</dbReference>
<dbReference type="SUPFAM" id="SSF117892">
    <property type="entry name" value="Band 7/SPFH domain"/>
    <property type="match status" value="1"/>
</dbReference>
<evidence type="ECO:0000256" key="1">
    <source>
        <dbReference type="ARBA" id="ARBA00009658"/>
    </source>
</evidence>
<organism evidence="4">
    <name type="scientific">Phaeocystis antarctica</name>
    <dbReference type="NCBI Taxonomy" id="33657"/>
    <lineage>
        <taxon>Eukaryota</taxon>
        <taxon>Haptista</taxon>
        <taxon>Haptophyta</taxon>
        <taxon>Prymnesiophyceae</taxon>
        <taxon>Phaeocystales</taxon>
        <taxon>Phaeocystaceae</taxon>
        <taxon>Phaeocystis</taxon>
    </lineage>
</organism>
<sequence>MASNALNNLAKAAVGLGAGVSLFQSSIYNVDGGFRAVMFDRLRGVQSGVKGEGTHFRIPWLQTPHIFDVRIRPRNISSATGTKDLQVVTINLRVLSQPDKDMLPQIFQQYGLDYDERVLPSIGNEVLKSVVAQYNAEQLITQRDKVSKQVREQLTARATEFHISLQDVSITDLKFGAEFAKAIESKQVMQQEAERSKFIVVKAEQEKQANVIRAEGEAEAAQLVSEALIASPALVELRRLETAKEIAETLSRSRNVTYLPSGGGQSLLLSVGQAAAA</sequence>
<comment type="subcellular location">
    <subcellularLocation>
        <location evidence="2">Mitochondrion inner membrane</location>
    </subcellularLocation>
</comment>
<evidence type="ECO:0000313" key="4">
    <source>
        <dbReference type="EMBL" id="CAD8490308.1"/>
    </source>
</evidence>
<dbReference type="PANTHER" id="PTHR23222">
    <property type="entry name" value="PROHIBITIN"/>
    <property type="match status" value="1"/>
</dbReference>
<dbReference type="GO" id="GO:0007005">
    <property type="term" value="P:mitochondrion organization"/>
    <property type="evidence" value="ECO:0007669"/>
    <property type="project" value="TreeGrafter"/>
</dbReference>
<keyword evidence="2" id="KW-0496">Mitochondrion</keyword>
<dbReference type="InterPro" id="IPR036013">
    <property type="entry name" value="Band_7/SPFH_dom_sf"/>
</dbReference>
<reference evidence="4" key="1">
    <citation type="submission" date="2021-01" db="EMBL/GenBank/DDBJ databases">
        <authorList>
            <person name="Corre E."/>
            <person name="Pelletier E."/>
            <person name="Niang G."/>
            <person name="Scheremetjew M."/>
            <person name="Finn R."/>
            <person name="Kale V."/>
            <person name="Holt S."/>
            <person name="Cochrane G."/>
            <person name="Meng A."/>
            <person name="Brown T."/>
            <person name="Cohen L."/>
        </authorList>
    </citation>
    <scope>NUCLEOTIDE SEQUENCE</scope>
    <source>
        <strain evidence="4">CCMP1374</strain>
    </source>
</reference>
<gene>
    <name evidence="4" type="ORF">PANT1444_LOCUS11123</name>
</gene>
<accession>A0A7S0HM41</accession>
<evidence type="ECO:0000256" key="2">
    <source>
        <dbReference type="RuleBase" id="RU366048"/>
    </source>
</evidence>
<dbReference type="CDD" id="cd03401">
    <property type="entry name" value="SPFH_prohibitin"/>
    <property type="match status" value="1"/>
</dbReference>
<dbReference type="GO" id="GO:0005743">
    <property type="term" value="C:mitochondrial inner membrane"/>
    <property type="evidence" value="ECO:0007669"/>
    <property type="project" value="UniProtKB-SubCell"/>
</dbReference>
<protein>
    <recommendedName>
        <fullName evidence="2">Prohibitin</fullName>
    </recommendedName>
</protein>
<dbReference type="FunFam" id="3.30.479.30:FF:000001">
    <property type="entry name" value="Prohibitin 2"/>
    <property type="match status" value="1"/>
</dbReference>
<keyword evidence="2" id="KW-0472">Membrane</keyword>
<dbReference type="PRINTS" id="PR00679">
    <property type="entry name" value="PROHIBITIN"/>
</dbReference>
<dbReference type="InterPro" id="IPR000163">
    <property type="entry name" value="Prohibitin"/>
</dbReference>
<dbReference type="EMBL" id="HBEP01019784">
    <property type="protein sequence ID" value="CAD8490308.1"/>
    <property type="molecule type" value="Transcribed_RNA"/>
</dbReference>
<dbReference type="Gene3D" id="6.10.250.2090">
    <property type="match status" value="1"/>
</dbReference>
<proteinExistence type="inferred from homology"/>
<dbReference type="PANTHER" id="PTHR23222:SF0">
    <property type="entry name" value="PROHIBITIN 1"/>
    <property type="match status" value="1"/>
</dbReference>
<feature type="domain" description="Band 7" evidence="3">
    <location>
        <begin position="26"/>
        <end position="187"/>
    </location>
</feature>
<evidence type="ECO:0000259" key="3">
    <source>
        <dbReference type="SMART" id="SM00244"/>
    </source>
</evidence>
<dbReference type="AlphaFoldDB" id="A0A7S0HM41"/>
<name>A0A7S0HM41_9EUKA</name>
<dbReference type="Gene3D" id="3.30.479.30">
    <property type="entry name" value="Band 7 domain"/>
    <property type="match status" value="1"/>
</dbReference>
<comment type="similarity">
    <text evidence="1 2">Belongs to the prohibitin family.</text>
</comment>